<evidence type="ECO:0008006" key="4">
    <source>
        <dbReference type="Google" id="ProtNLM"/>
    </source>
</evidence>
<dbReference type="PANTHER" id="PTHR12224:SF0">
    <property type="entry name" value="BETA-1,4-MANNOSYL-GLYCOPROTEIN 4-BETA-N-ACETYLGLUCOSAMINYLTRANSFERASE"/>
    <property type="match status" value="1"/>
</dbReference>
<sequence length="382" mass="44199">MTWLIRFSDVGKVVRVGLAALLSLLLLLWLLLSPGRTDDGSGGAAAHRRVLARFDPEELDTSDPATRRELCRQHGWTPFKRAEGRKVYDLIMINTELDWLEIRLNTTYDYVDHFVVVESRKTFTNRDKPLVIRDNMDRFAAYRDKIVYHELVIPDGFHSDRANPAWAWEDLQRDAMYRQVFPKLTGSQTPVYGDVIIVADVDELLRPEALIVLKECNYPRRLTLRSDMYYYSYQFLHKGNQWAHPQATYYQGWRTIYPTNLRNADGAPPPLVRLEAGELWSSGWHCSTCFATVAEVLNKMSSFSHIWLNQEAYRDPARIVDHVRAGRDLWDRPGEEYDRIDGNRDVPPLLLLEQERDGPNARFAHLLSRDGPSAGFTDYPSQ</sequence>
<dbReference type="GO" id="GO:0006044">
    <property type="term" value="P:N-acetylglucosamine metabolic process"/>
    <property type="evidence" value="ECO:0007669"/>
    <property type="project" value="TreeGrafter"/>
</dbReference>
<comment type="caution">
    <text evidence="2">The sequence shown here is derived from an EMBL/GenBank/DDBJ whole genome shotgun (WGS) entry which is preliminary data.</text>
</comment>
<feature type="signal peptide" evidence="1">
    <location>
        <begin position="1"/>
        <end position="37"/>
    </location>
</feature>
<dbReference type="EMBL" id="JAKJXP020000001">
    <property type="protein sequence ID" value="KAK7757763.1"/>
    <property type="molecule type" value="Genomic_DNA"/>
</dbReference>
<name>A0AAN9VCT1_9PEZI</name>
<dbReference type="AlphaFoldDB" id="A0AAN9VCT1"/>
<evidence type="ECO:0000313" key="3">
    <source>
        <dbReference type="Proteomes" id="UP001320420"/>
    </source>
</evidence>
<protein>
    <recommendedName>
        <fullName evidence="4">Glycosyltransferase family 17</fullName>
    </recommendedName>
</protein>
<dbReference type="InterPro" id="IPR006813">
    <property type="entry name" value="Glyco_trans_17"/>
</dbReference>
<dbReference type="GO" id="GO:0003830">
    <property type="term" value="F:beta-1,4-mannosylglycoprotein 4-beta-N-acetylglucosaminyltransferase activity"/>
    <property type="evidence" value="ECO:0007669"/>
    <property type="project" value="InterPro"/>
</dbReference>
<feature type="chain" id="PRO_5042991531" description="Glycosyltransferase family 17" evidence="1">
    <location>
        <begin position="38"/>
        <end position="382"/>
    </location>
</feature>
<evidence type="ECO:0000313" key="2">
    <source>
        <dbReference type="EMBL" id="KAK7757763.1"/>
    </source>
</evidence>
<proteinExistence type="predicted"/>
<dbReference type="Pfam" id="PF04724">
    <property type="entry name" value="Glyco_transf_17"/>
    <property type="match status" value="1"/>
</dbReference>
<accession>A0AAN9VCT1</accession>
<dbReference type="Proteomes" id="UP001320420">
    <property type="component" value="Unassembled WGS sequence"/>
</dbReference>
<keyword evidence="3" id="KW-1185">Reference proteome</keyword>
<dbReference type="GO" id="GO:0016020">
    <property type="term" value="C:membrane"/>
    <property type="evidence" value="ECO:0007669"/>
    <property type="project" value="InterPro"/>
</dbReference>
<evidence type="ECO:0000256" key="1">
    <source>
        <dbReference type="SAM" id="SignalP"/>
    </source>
</evidence>
<reference evidence="2 3" key="1">
    <citation type="submission" date="2024-02" db="EMBL/GenBank/DDBJ databases">
        <title>De novo assembly and annotation of 12 fungi associated with fruit tree decline syndrome in Ontario, Canada.</title>
        <authorList>
            <person name="Sulman M."/>
            <person name="Ellouze W."/>
            <person name="Ilyukhin E."/>
        </authorList>
    </citation>
    <scope>NUCLEOTIDE SEQUENCE [LARGE SCALE GENOMIC DNA]</scope>
    <source>
        <strain evidence="2 3">M11/M66-122</strain>
    </source>
</reference>
<dbReference type="PANTHER" id="PTHR12224">
    <property type="entry name" value="BETA-1,4-MANNOSYL-GLYCOPROTEIN BETA-1,4-N-ACETYLGLUCOSAMINYL-TRANSFERASE"/>
    <property type="match status" value="1"/>
</dbReference>
<organism evidence="2 3">
    <name type="scientific">Diatrype stigma</name>
    <dbReference type="NCBI Taxonomy" id="117547"/>
    <lineage>
        <taxon>Eukaryota</taxon>
        <taxon>Fungi</taxon>
        <taxon>Dikarya</taxon>
        <taxon>Ascomycota</taxon>
        <taxon>Pezizomycotina</taxon>
        <taxon>Sordariomycetes</taxon>
        <taxon>Xylariomycetidae</taxon>
        <taxon>Xylariales</taxon>
        <taxon>Diatrypaceae</taxon>
        <taxon>Diatrype</taxon>
    </lineage>
</organism>
<keyword evidence="1" id="KW-0732">Signal</keyword>
<gene>
    <name evidence="2" type="ORF">SLS62_000141</name>
</gene>